<evidence type="ECO:0000256" key="2">
    <source>
        <dbReference type="SAM" id="Phobius"/>
    </source>
</evidence>
<reference evidence="3 4" key="1">
    <citation type="submission" date="2015-12" db="EMBL/GenBank/DDBJ databases">
        <title>The genome of Folsomia candida.</title>
        <authorList>
            <person name="Faddeeva A."/>
            <person name="Derks M.F."/>
            <person name="Anvar Y."/>
            <person name="Smit S."/>
            <person name="Van Straalen N."/>
            <person name="Roelofs D."/>
        </authorList>
    </citation>
    <scope>NUCLEOTIDE SEQUENCE [LARGE SCALE GENOMIC DNA]</scope>
    <source>
        <strain evidence="3 4">VU population</strain>
        <tissue evidence="3">Whole body</tissue>
    </source>
</reference>
<protein>
    <recommendedName>
        <fullName evidence="5">Gustatory receptor</fullName>
    </recommendedName>
</protein>
<proteinExistence type="predicted"/>
<dbReference type="AlphaFoldDB" id="A0A226E3T4"/>
<gene>
    <name evidence="3" type="ORF">Fcan01_12969</name>
</gene>
<evidence type="ECO:0000313" key="3">
    <source>
        <dbReference type="EMBL" id="OXA51684.1"/>
    </source>
</evidence>
<keyword evidence="4" id="KW-1185">Reference proteome</keyword>
<feature type="transmembrane region" description="Helical" evidence="2">
    <location>
        <begin position="317"/>
        <end position="341"/>
    </location>
</feature>
<dbReference type="EMBL" id="LNIX01000007">
    <property type="protein sequence ID" value="OXA51684.1"/>
    <property type="molecule type" value="Genomic_DNA"/>
</dbReference>
<name>A0A226E3T4_FOLCA</name>
<feature type="region of interest" description="Disordered" evidence="1">
    <location>
        <begin position="127"/>
        <end position="150"/>
    </location>
</feature>
<evidence type="ECO:0000313" key="4">
    <source>
        <dbReference type="Proteomes" id="UP000198287"/>
    </source>
</evidence>
<keyword evidence="2" id="KW-1133">Transmembrane helix</keyword>
<keyword evidence="2" id="KW-0472">Membrane</keyword>
<feature type="transmembrane region" description="Helical" evidence="2">
    <location>
        <begin position="181"/>
        <end position="201"/>
    </location>
</feature>
<evidence type="ECO:0000256" key="1">
    <source>
        <dbReference type="SAM" id="MobiDB-lite"/>
    </source>
</evidence>
<sequence length="441" mass="49600">MGKRNAANLLQVQDYLPLSKTLAFIASWTVGNCIRFNEKRNEFEATTQKNGQLGKARRFMSQLATVLLGLQTTRLMSVLKATGFIQNIPSVLLYVGFSASYRMGLASYKHAGEIAQFLNTLVQYEKRSDGQQQSNKPPEQSSGKLKTDNVSHRKKIHISINKALLRSLLDDFRYGRMVRPVLIAGVFTQTVMPSFTVILLLSKPCVANLFLRSALQDCPARGWIPQLEASFWAKLVTSLSDSFVHAYTFGQAVIAIGIVFFASVEILRDHMTKLIHVTSEIKNGQNSVNAHTLQWLMRYKQVQLLARLYNNIASGELIVIIMFDMLAFGILSIYSVVVLHASLSTEILITVCITAFDTTIMAQMMMYQTAGDVNHMAKKLKLYWTQSHEIQKGKYLRRMVKSCNEVKLMVGNSGNYMERTTPLIVTQMTMEQAVSLILMKG</sequence>
<comment type="caution">
    <text evidence="3">The sequence shown here is derived from an EMBL/GenBank/DDBJ whole genome shotgun (WGS) entry which is preliminary data.</text>
</comment>
<dbReference type="Proteomes" id="UP000198287">
    <property type="component" value="Unassembled WGS sequence"/>
</dbReference>
<accession>A0A226E3T4</accession>
<feature type="transmembrane region" description="Helical" evidence="2">
    <location>
        <begin position="244"/>
        <end position="264"/>
    </location>
</feature>
<evidence type="ECO:0008006" key="5">
    <source>
        <dbReference type="Google" id="ProtNLM"/>
    </source>
</evidence>
<organism evidence="3 4">
    <name type="scientific">Folsomia candida</name>
    <name type="common">Springtail</name>
    <dbReference type="NCBI Taxonomy" id="158441"/>
    <lineage>
        <taxon>Eukaryota</taxon>
        <taxon>Metazoa</taxon>
        <taxon>Ecdysozoa</taxon>
        <taxon>Arthropoda</taxon>
        <taxon>Hexapoda</taxon>
        <taxon>Collembola</taxon>
        <taxon>Entomobryomorpha</taxon>
        <taxon>Isotomoidea</taxon>
        <taxon>Isotomidae</taxon>
        <taxon>Proisotominae</taxon>
        <taxon>Folsomia</taxon>
    </lineage>
</organism>
<feature type="compositionally biased region" description="Polar residues" evidence="1">
    <location>
        <begin position="130"/>
        <end position="144"/>
    </location>
</feature>
<keyword evidence="2" id="KW-0812">Transmembrane</keyword>